<dbReference type="RefSeq" id="WP_143414051.1">
    <property type="nucleotide sequence ID" value="NZ_FTNC01000029.1"/>
</dbReference>
<evidence type="ECO:0000313" key="2">
    <source>
        <dbReference type="Proteomes" id="UP000185669"/>
    </source>
</evidence>
<keyword evidence="2" id="KW-1185">Reference proteome</keyword>
<proteinExistence type="predicted"/>
<reference evidence="2" key="1">
    <citation type="submission" date="2017-01" db="EMBL/GenBank/DDBJ databases">
        <authorList>
            <person name="Varghese N."/>
            <person name="Submissions S."/>
        </authorList>
    </citation>
    <scope>NUCLEOTIDE SEQUENCE [LARGE SCALE GENOMIC DNA]</scope>
    <source>
        <strain evidence="2">ATCC 700103</strain>
    </source>
</reference>
<dbReference type="AlphaFoldDB" id="A0A1N7B985"/>
<dbReference type="STRING" id="56779.SAMN05421834_12915"/>
<organism evidence="1 2">
    <name type="scientific">Halanaerobium kushneri</name>
    <dbReference type="NCBI Taxonomy" id="56779"/>
    <lineage>
        <taxon>Bacteria</taxon>
        <taxon>Bacillati</taxon>
        <taxon>Bacillota</taxon>
        <taxon>Clostridia</taxon>
        <taxon>Halanaerobiales</taxon>
        <taxon>Halanaerobiaceae</taxon>
        <taxon>Halanaerobium</taxon>
    </lineage>
</organism>
<protein>
    <submittedName>
        <fullName evidence="1">Uncharacterized protein</fullName>
    </submittedName>
</protein>
<dbReference type="Proteomes" id="UP000185669">
    <property type="component" value="Unassembled WGS sequence"/>
</dbReference>
<dbReference type="EMBL" id="FTNC01000029">
    <property type="protein sequence ID" value="SIR47797.1"/>
    <property type="molecule type" value="Genomic_DNA"/>
</dbReference>
<name>A0A1N7B985_9FIRM</name>
<gene>
    <name evidence="1" type="ORF">SAMN05421834_12915</name>
</gene>
<sequence length="136" mass="15809">MTSTLCTATGMQWQQLGKKIKSEGYGVNGSHIYSNLMLLKKADTLPELSIRSLKEWRIWLELKRLKKNIRFKLNNNNLDQIDKIEGIKIGEVELNLKKNELLLELKNDQFNFSYSKFLQNPRAILNKIITSGEIKK</sequence>
<accession>A0A1N7B985</accession>
<evidence type="ECO:0000313" key="1">
    <source>
        <dbReference type="EMBL" id="SIR47797.1"/>
    </source>
</evidence>